<dbReference type="InterPro" id="IPR020841">
    <property type="entry name" value="PKS_Beta-ketoAc_synthase_dom"/>
</dbReference>
<evidence type="ECO:0000313" key="13">
    <source>
        <dbReference type="Proteomes" id="UP000070700"/>
    </source>
</evidence>
<dbReference type="InterPro" id="IPR036291">
    <property type="entry name" value="NAD(P)-bd_dom_sf"/>
</dbReference>
<evidence type="ECO:0000256" key="7">
    <source>
        <dbReference type="ARBA" id="ARBA00023315"/>
    </source>
</evidence>
<dbReference type="SMART" id="SM00823">
    <property type="entry name" value="PKS_PP"/>
    <property type="match status" value="1"/>
</dbReference>
<keyword evidence="5" id="KW-0560">Oxidoreductase</keyword>
<dbReference type="InterPro" id="IPR013217">
    <property type="entry name" value="Methyltransf_12"/>
</dbReference>
<dbReference type="Pfam" id="PF00698">
    <property type="entry name" value="Acyl_transf_1"/>
    <property type="match status" value="1"/>
</dbReference>
<dbReference type="GO" id="GO:0030639">
    <property type="term" value="P:polyketide biosynthetic process"/>
    <property type="evidence" value="ECO:0007669"/>
    <property type="project" value="UniProtKB-ARBA"/>
</dbReference>
<dbReference type="InterPro" id="IPR011032">
    <property type="entry name" value="GroES-like_sf"/>
</dbReference>
<name>A0A194XX74_MOLSC</name>
<dbReference type="InterPro" id="IPR001227">
    <property type="entry name" value="Ac_transferase_dom_sf"/>
</dbReference>
<keyword evidence="4" id="KW-0521">NADP</keyword>
<dbReference type="Gene3D" id="3.40.366.10">
    <property type="entry name" value="Malonyl-Coenzyme A Acyl Carrier Protein, domain 2"/>
    <property type="match status" value="2"/>
</dbReference>
<dbReference type="Gene3D" id="3.90.180.10">
    <property type="entry name" value="Medium-chain alcohol dehydrogenases, catalytic domain"/>
    <property type="match status" value="1"/>
</dbReference>
<dbReference type="InterPro" id="IPR020806">
    <property type="entry name" value="PKS_PP-bd"/>
</dbReference>
<dbReference type="SUPFAM" id="SSF47336">
    <property type="entry name" value="ACP-like"/>
    <property type="match status" value="1"/>
</dbReference>
<dbReference type="SUPFAM" id="SSF52151">
    <property type="entry name" value="FabD/lysophospholipase-like"/>
    <property type="match status" value="1"/>
</dbReference>
<dbReference type="Pfam" id="PF14765">
    <property type="entry name" value="PS-DH"/>
    <property type="match status" value="1"/>
</dbReference>
<evidence type="ECO:0000313" key="12">
    <source>
        <dbReference type="EMBL" id="KUJ24392.1"/>
    </source>
</evidence>
<dbReference type="SMART" id="SM00826">
    <property type="entry name" value="PKS_DH"/>
    <property type="match status" value="1"/>
</dbReference>
<dbReference type="InterPro" id="IPR016036">
    <property type="entry name" value="Malonyl_transacylase_ACP-bd"/>
</dbReference>
<dbReference type="Pfam" id="PF13602">
    <property type="entry name" value="ADH_zinc_N_2"/>
    <property type="match status" value="1"/>
</dbReference>
<dbReference type="Pfam" id="PF16197">
    <property type="entry name" value="KAsynt_C_assoc"/>
    <property type="match status" value="1"/>
</dbReference>
<dbReference type="STRING" id="149040.A0A194XX74"/>
<dbReference type="GO" id="GO:0031177">
    <property type="term" value="F:phosphopantetheine binding"/>
    <property type="evidence" value="ECO:0007669"/>
    <property type="project" value="InterPro"/>
</dbReference>
<dbReference type="InterPro" id="IPR049552">
    <property type="entry name" value="PKS_DH_N"/>
</dbReference>
<dbReference type="PROSITE" id="PS52004">
    <property type="entry name" value="KS3_2"/>
    <property type="match status" value="1"/>
</dbReference>
<dbReference type="EMBL" id="KQ947404">
    <property type="protein sequence ID" value="KUJ24392.1"/>
    <property type="molecule type" value="Genomic_DNA"/>
</dbReference>
<dbReference type="GO" id="GO:0006633">
    <property type="term" value="P:fatty acid biosynthetic process"/>
    <property type="evidence" value="ECO:0007669"/>
    <property type="project" value="TreeGrafter"/>
</dbReference>
<dbReference type="GO" id="GO:0016491">
    <property type="term" value="F:oxidoreductase activity"/>
    <property type="evidence" value="ECO:0007669"/>
    <property type="project" value="UniProtKB-KW"/>
</dbReference>
<dbReference type="InterPro" id="IPR036736">
    <property type="entry name" value="ACP-like_sf"/>
</dbReference>
<dbReference type="FunFam" id="3.40.50.720:FF:000209">
    <property type="entry name" value="Polyketide synthase Pks12"/>
    <property type="match status" value="1"/>
</dbReference>
<dbReference type="GeneID" id="28822414"/>
<evidence type="ECO:0000259" key="10">
    <source>
        <dbReference type="PROSITE" id="PS52004"/>
    </source>
</evidence>
<dbReference type="InterPro" id="IPR014043">
    <property type="entry name" value="Acyl_transferase_dom"/>
</dbReference>
<feature type="region of interest" description="C-terminal hotdog fold" evidence="8">
    <location>
        <begin position="746"/>
        <end position="912"/>
    </location>
</feature>
<dbReference type="Pfam" id="PF08240">
    <property type="entry name" value="ADH_N"/>
    <property type="match status" value="1"/>
</dbReference>
<dbReference type="CDD" id="cd02440">
    <property type="entry name" value="AdoMet_MTases"/>
    <property type="match status" value="1"/>
</dbReference>
<dbReference type="PROSITE" id="PS00012">
    <property type="entry name" value="PHOSPHOPANTETHEINE"/>
    <property type="match status" value="1"/>
</dbReference>
<dbReference type="CDD" id="cd05195">
    <property type="entry name" value="enoyl_red"/>
    <property type="match status" value="1"/>
</dbReference>
<dbReference type="InterPro" id="IPR014031">
    <property type="entry name" value="Ketoacyl_synth_C"/>
</dbReference>
<keyword evidence="7" id="KW-0012">Acyltransferase</keyword>
<keyword evidence="6" id="KW-0511">Multifunctional enzyme</keyword>
<dbReference type="Pfam" id="PF08659">
    <property type="entry name" value="KR"/>
    <property type="match status" value="1"/>
</dbReference>
<dbReference type="InterPro" id="IPR016035">
    <property type="entry name" value="Acyl_Trfase/lysoPLipase"/>
</dbReference>
<dbReference type="InterPro" id="IPR056501">
    <property type="entry name" value="NAD-bd_HRPKS_sdrA"/>
</dbReference>
<dbReference type="SMART" id="SM00827">
    <property type="entry name" value="PKS_AT"/>
    <property type="match status" value="1"/>
</dbReference>
<dbReference type="Pfam" id="PF21089">
    <property type="entry name" value="PKS_DH_N"/>
    <property type="match status" value="1"/>
</dbReference>
<evidence type="ECO:0000256" key="3">
    <source>
        <dbReference type="ARBA" id="ARBA00022679"/>
    </source>
</evidence>
<dbReference type="SMART" id="SM00829">
    <property type="entry name" value="PKS_ER"/>
    <property type="match status" value="1"/>
</dbReference>
<feature type="active site" description="Proton acceptor; for dehydratase activity" evidence="8">
    <location>
        <position position="620"/>
    </location>
</feature>
<dbReference type="Pfam" id="PF23114">
    <property type="entry name" value="NAD-bd_HRPKS_sdrA"/>
    <property type="match status" value="1"/>
</dbReference>
<sequence>MEWAPIIIRSTGINQDGSLSGITEPSKKAQSNLIIETYKRAGLDNTLTGYFEAHGLNLLPQLCKETNLNLTGTGTPLGDPIEARAIGESFRRKRHHRTPLYIGALKSNVGHLEGTAEIAGVIKTVLVLEKGVIPPIANLEKLNPRIDADFFNIKFPTEAVQWRSEGLRRASVNSFGMGGTNCHVILDEAQHYLVKRHMMIGQNNRDVSLTPDSNVDIQPTQANGNFPHILLPKLLMLSAADEKGNVTNLECLAITEYRCSPDELEKAPDSTKIYLPEFGQPITTALQIALVDLLKSCNVVPNVVVGHSSGEIASAQYRMASIGLSKEDLNIHLEKLGSQSGFYLDLVTISCINSHCNVTISGPEIQVDEVITYCEKEKIFARKLKIGVGYHSPQMQLISTDYCSNLQGLEADAKGGKIHPLMVSSITSEIVSQHELRQADYWVQNMLSPVDFLGAFSRCSKQSSKSIVHKMNREHTKMVSIDFWLEIGPHSTLQGPIRNILASFERTNQVDYSSTLLRGDRSIETLLAAAGKLCCRGVPVHLDRLNQLSAHKQRVLTDLPQYPFDHSIIHTQEARLNREFRLRPYANNELLGTRVIDWNPLEPTWRNVMRLDEMKWLQDHRVNNRIVLPGSGVIAMAIEAVRQLVKGKTVASYEIRDAIFHTPLVFPTETTVRETQMCLRPLSLVGDSDESTWYEYRLHLSKSDGEWEEIGRGSVCANLRHLAHELDTKLQSQVEQLRSFFASESIHCPQEVSPDLLYRSWKGMGLDLKPMVQLLDQIRFSNTGKALSTVQRPLLIEEATASDGKTSTQDFLVHATSLDALFQLIFASWTRGGTVVDQTMLPTRIDRVHISGTDLDNPNLGPFTAFSKSHEENVVNKRKRVCSVSALSEGAQQMQILLQGLEYTTISNSDPPQESHDQPSHLCYNMDWIVDLDMMDSQDILQYCSKGIVLYDEPVSWFRDIEFLALAFGFQAIEELRRADRQHIPSVDKYISWMRNLLDQGFSQLEPYSREEWEKKLANTDAMLAISSKMNSTNIGQTFVQVGRSLPRILSGDLDPLHVIYENEKQIRGFFMELNKTSPLWAIFSTYFQALLGKNPCMNILEIGAGTAATTELLLGLLNLDGRSENPHYQSYYLTDIGPSFLEKARMRFQEDELMKFGVLDIEKDPIMQGFEGEGYDLLVASHVLHATRTLTETLKHCRKLLKPGGKLILIELTAQHHLVPFIFGLLPGWWRSTEDYRQQSPCISETQWNEVLINSGFSGTDVVFQDYKSSECHVWSLMVSTAVSLEPTITPNPIIIIDKHSAFQQQMAKSIFEQLKLEEHLSPSYKIASLDDIETIVAANNSHTIFLNELESSVLRRIQPSQFEALERLLFLSGSFLWVSQGGGISMSPDAGMAQGLCRVSRQENPNLALSILNMEPITGDNLQLKAATIAKAFRHAAINFGHDTFEPEYLGLLHVSRLLQDQAGDAYIKARNMAVGGIQEFGKGSPLKLEIGTVGMLDSLHFIEDETTGDELGQNEVEVEVQAVGVNFMDCLAAMGRLKTDTVGLECAGIVRRVGKNCLEFNTGDRVAMCAIDCYKSIVRAKAELLLKIPDSMSFSEAAALPICFGTAYRCLYELAQVQPGDSVLIHSGSGGTGQAAIQLALLLNAEVFVTVGSDTKKKLLIDLYQIPEDHIYYSRDTSFAEYIKRITKGRGVDVVLNSLSGGSLAASWECIASFGHFFEIGKRDIELHSSLSMKPFGNNASFTGVDFLAIIQQRPTKAQKILEAVFEFATAGNIHSPFPLQVHSISEIEKTFRMLQSGNSSGKFVLELKRDAEVSTVLKPKLDYKLSQNATYVIAGGLGGIGRRIATWLVDRGAKNLLMLSRSGVKGHEKAQTLTTDLLKRGVRVETPICDISDPQSLRRVLRTFEDVLPPIKGCFQGAMVLQDSTLNEMSFEQWTAAVKPKVDGLWNLHNILPRDLEFFVLLSSFCGIYGNAGQGNYSAGNTYQDALARYRVALGENAVSLDLGPMLFEGYLAENPQVNERVKNLKVTRPISQDELSGLLDFYCDPSRQTLTEAQAQIVVGIELPARIRAAGSDVPMGLCQPIFRHLHQLEMFTRTTPAIRTSSLDYRDLISSAKSAEEANNIIAGALKKILSQILGLLEDNIDGNALIDSYGVDSLVTVELRNWLLKEIGADIAVFDIRGATIDNIAHAAAGKSSFRAQDRSNV</sequence>
<keyword evidence="1" id="KW-0596">Phosphopantetheine</keyword>
<dbReference type="GO" id="GO:1901336">
    <property type="term" value="P:lactone biosynthetic process"/>
    <property type="evidence" value="ECO:0007669"/>
    <property type="project" value="UniProtKB-ARBA"/>
</dbReference>
<dbReference type="Gene3D" id="1.10.1200.10">
    <property type="entry name" value="ACP-like"/>
    <property type="match status" value="1"/>
</dbReference>
<dbReference type="PANTHER" id="PTHR43775:SF29">
    <property type="entry name" value="ASPERFURANONE POLYKETIDE SYNTHASE AFOG-RELATED"/>
    <property type="match status" value="1"/>
</dbReference>
<evidence type="ECO:0000256" key="2">
    <source>
        <dbReference type="ARBA" id="ARBA00022553"/>
    </source>
</evidence>
<dbReference type="Gene3D" id="3.40.50.720">
    <property type="entry name" value="NAD(P)-binding Rossmann-like Domain"/>
    <property type="match status" value="1"/>
</dbReference>
<dbReference type="InterPro" id="IPR049900">
    <property type="entry name" value="PKS_mFAS_DH"/>
</dbReference>
<dbReference type="CDD" id="cd05274">
    <property type="entry name" value="KR_FAS_SDR_x"/>
    <property type="match status" value="1"/>
</dbReference>
<dbReference type="Pfam" id="PF02801">
    <property type="entry name" value="Ketoacyl-synt_C"/>
    <property type="match status" value="1"/>
</dbReference>
<dbReference type="InterPro" id="IPR029063">
    <property type="entry name" value="SAM-dependent_MTases_sf"/>
</dbReference>
<dbReference type="SUPFAM" id="SSF51735">
    <property type="entry name" value="NAD(P)-binding Rossmann-fold domains"/>
    <property type="match status" value="2"/>
</dbReference>
<dbReference type="CDD" id="cd00833">
    <property type="entry name" value="PKS"/>
    <property type="match status" value="1"/>
</dbReference>
<keyword evidence="3" id="KW-0808">Transferase</keyword>
<dbReference type="Gene3D" id="3.30.70.3290">
    <property type="match status" value="1"/>
</dbReference>
<evidence type="ECO:0000256" key="4">
    <source>
        <dbReference type="ARBA" id="ARBA00022857"/>
    </source>
</evidence>
<dbReference type="InterPro" id="IPR057326">
    <property type="entry name" value="KR_dom"/>
</dbReference>
<dbReference type="PROSITE" id="PS52019">
    <property type="entry name" value="PKS_MFAS_DH"/>
    <property type="match status" value="1"/>
</dbReference>
<feature type="region of interest" description="N-terminal hotdog fold" evidence="8">
    <location>
        <begin position="588"/>
        <end position="722"/>
    </location>
</feature>
<dbReference type="PANTHER" id="PTHR43775">
    <property type="entry name" value="FATTY ACID SYNTHASE"/>
    <property type="match status" value="1"/>
</dbReference>
<protein>
    <submittedName>
        <fullName evidence="12">Uncharacterized protein</fullName>
    </submittedName>
</protein>
<feature type="domain" description="Carrier" evidence="9">
    <location>
        <begin position="2126"/>
        <end position="2202"/>
    </location>
</feature>
<dbReference type="InterPro" id="IPR013154">
    <property type="entry name" value="ADH-like_N"/>
</dbReference>
<organism evidence="12 13">
    <name type="scientific">Mollisia scopiformis</name>
    <name type="common">Conifer needle endophyte fungus</name>
    <name type="synonym">Phialocephala scopiformis</name>
    <dbReference type="NCBI Taxonomy" id="149040"/>
    <lineage>
        <taxon>Eukaryota</taxon>
        <taxon>Fungi</taxon>
        <taxon>Dikarya</taxon>
        <taxon>Ascomycota</taxon>
        <taxon>Pezizomycotina</taxon>
        <taxon>Leotiomycetes</taxon>
        <taxon>Helotiales</taxon>
        <taxon>Mollisiaceae</taxon>
        <taxon>Mollisia</taxon>
    </lineage>
</organism>
<dbReference type="InterPro" id="IPR049551">
    <property type="entry name" value="PKS_DH_C"/>
</dbReference>
<dbReference type="InterPro" id="IPR032821">
    <property type="entry name" value="PKS_assoc"/>
</dbReference>
<dbReference type="InterPro" id="IPR016039">
    <property type="entry name" value="Thiolase-like"/>
</dbReference>
<dbReference type="InterPro" id="IPR020843">
    <property type="entry name" value="ER"/>
</dbReference>
<evidence type="ECO:0000259" key="9">
    <source>
        <dbReference type="PROSITE" id="PS50075"/>
    </source>
</evidence>
<feature type="active site" description="Proton donor; for dehydratase activity" evidence="8">
    <location>
        <position position="819"/>
    </location>
</feature>
<feature type="domain" description="PKS/mFAS DH" evidence="11">
    <location>
        <begin position="588"/>
        <end position="912"/>
    </location>
</feature>
<dbReference type="InterPro" id="IPR042104">
    <property type="entry name" value="PKS_dehydratase_sf"/>
</dbReference>
<dbReference type="SUPFAM" id="SSF55048">
    <property type="entry name" value="Probable ACP-binding domain of malonyl-CoA ACP transacylase"/>
    <property type="match status" value="1"/>
</dbReference>
<keyword evidence="13" id="KW-1185">Reference proteome</keyword>
<dbReference type="Proteomes" id="UP000070700">
    <property type="component" value="Unassembled WGS sequence"/>
</dbReference>
<proteinExistence type="predicted"/>
<keyword evidence="2" id="KW-0597">Phosphoprotein</keyword>
<dbReference type="GO" id="GO:0004312">
    <property type="term" value="F:fatty acid synthase activity"/>
    <property type="evidence" value="ECO:0007669"/>
    <property type="project" value="TreeGrafter"/>
</dbReference>
<dbReference type="InterPro" id="IPR050091">
    <property type="entry name" value="PKS_NRPS_Biosynth_Enz"/>
</dbReference>
<feature type="domain" description="Ketosynthase family 3 (KS3)" evidence="10">
    <location>
        <begin position="1"/>
        <end position="188"/>
    </location>
</feature>
<dbReference type="KEGG" id="psco:LY89DRAFT_663132"/>
<dbReference type="InterPro" id="IPR009081">
    <property type="entry name" value="PP-bd_ACP"/>
</dbReference>
<dbReference type="InterPro" id="IPR006162">
    <property type="entry name" value="Ppantetheine_attach_site"/>
</dbReference>
<dbReference type="SUPFAM" id="SSF50129">
    <property type="entry name" value="GroES-like"/>
    <property type="match status" value="1"/>
</dbReference>
<dbReference type="OrthoDB" id="329835at2759"/>
<accession>A0A194XX74</accession>
<evidence type="ECO:0000256" key="5">
    <source>
        <dbReference type="ARBA" id="ARBA00023002"/>
    </source>
</evidence>
<dbReference type="Pfam" id="PF08242">
    <property type="entry name" value="Methyltransf_12"/>
    <property type="match status" value="1"/>
</dbReference>
<dbReference type="InterPro" id="IPR013968">
    <property type="entry name" value="PKS_KR"/>
</dbReference>
<dbReference type="SMART" id="SM00825">
    <property type="entry name" value="PKS_KS"/>
    <property type="match status" value="1"/>
</dbReference>
<dbReference type="RefSeq" id="XP_018078747.1">
    <property type="nucleotide sequence ID" value="XM_018212688.1"/>
</dbReference>
<dbReference type="PROSITE" id="PS50075">
    <property type="entry name" value="CARRIER"/>
    <property type="match status" value="1"/>
</dbReference>
<evidence type="ECO:0000259" key="11">
    <source>
        <dbReference type="PROSITE" id="PS52019"/>
    </source>
</evidence>
<gene>
    <name evidence="12" type="ORF">LY89DRAFT_663132</name>
</gene>
<dbReference type="Gene3D" id="3.10.129.110">
    <property type="entry name" value="Polyketide synthase dehydratase"/>
    <property type="match status" value="1"/>
</dbReference>
<dbReference type="InParanoid" id="A0A194XX74"/>
<evidence type="ECO:0000256" key="8">
    <source>
        <dbReference type="PROSITE-ProRule" id="PRU01363"/>
    </source>
</evidence>
<evidence type="ECO:0000256" key="1">
    <source>
        <dbReference type="ARBA" id="ARBA00022450"/>
    </source>
</evidence>
<dbReference type="SUPFAM" id="SSF53335">
    <property type="entry name" value="S-adenosyl-L-methionine-dependent methyltransferases"/>
    <property type="match status" value="1"/>
</dbReference>
<dbReference type="SMART" id="SM00822">
    <property type="entry name" value="PKS_KR"/>
    <property type="match status" value="1"/>
</dbReference>
<dbReference type="Gene3D" id="3.40.50.150">
    <property type="entry name" value="Vaccinia Virus protein VP39"/>
    <property type="match status" value="1"/>
</dbReference>
<evidence type="ECO:0000256" key="6">
    <source>
        <dbReference type="ARBA" id="ARBA00023268"/>
    </source>
</evidence>
<dbReference type="Pfam" id="PF23297">
    <property type="entry name" value="ACP_SdgA_C"/>
    <property type="match status" value="1"/>
</dbReference>
<dbReference type="SUPFAM" id="SSF53901">
    <property type="entry name" value="Thiolase-like"/>
    <property type="match status" value="1"/>
</dbReference>
<reference evidence="12 13" key="1">
    <citation type="submission" date="2015-10" db="EMBL/GenBank/DDBJ databases">
        <title>Full genome of DAOMC 229536 Phialocephala scopiformis, a fungal endophyte of spruce producing the potent anti-insectan compound rugulosin.</title>
        <authorList>
            <consortium name="DOE Joint Genome Institute"/>
            <person name="Walker A.K."/>
            <person name="Frasz S.L."/>
            <person name="Seifert K.A."/>
            <person name="Miller J.D."/>
            <person name="Mondo S.J."/>
            <person name="Labutti K."/>
            <person name="Lipzen A."/>
            <person name="Dockter R."/>
            <person name="Kennedy M."/>
            <person name="Grigoriev I.V."/>
            <person name="Spatafora J.W."/>
        </authorList>
    </citation>
    <scope>NUCLEOTIDE SEQUENCE [LARGE SCALE GENOMIC DNA]</scope>
    <source>
        <strain evidence="12 13">CBS 120377</strain>
    </source>
</reference>
<dbReference type="InterPro" id="IPR020807">
    <property type="entry name" value="PKS_DH"/>
</dbReference>
<dbReference type="Gene3D" id="3.40.47.10">
    <property type="match status" value="1"/>
</dbReference>